<keyword evidence="4" id="KW-1185">Reference proteome</keyword>
<dbReference type="EMBL" id="MU853414">
    <property type="protein sequence ID" value="KAK4133035.1"/>
    <property type="molecule type" value="Genomic_DNA"/>
</dbReference>
<proteinExistence type="predicted"/>
<dbReference type="Proteomes" id="UP001304895">
    <property type="component" value="Unassembled WGS sequence"/>
</dbReference>
<gene>
    <name evidence="3" type="ORF">BT67DRAFT_443398</name>
</gene>
<keyword evidence="2" id="KW-1133">Transmembrane helix</keyword>
<name>A0AAN6UHJ1_9PEZI</name>
<feature type="transmembrane region" description="Helical" evidence="2">
    <location>
        <begin position="6"/>
        <end position="24"/>
    </location>
</feature>
<dbReference type="AlphaFoldDB" id="A0AAN6UHJ1"/>
<dbReference type="InterPro" id="IPR057394">
    <property type="entry name" value="PIGBOS1"/>
</dbReference>
<evidence type="ECO:0000313" key="3">
    <source>
        <dbReference type="EMBL" id="KAK4133035.1"/>
    </source>
</evidence>
<organism evidence="3 4">
    <name type="scientific">Trichocladium antarcticum</name>
    <dbReference type="NCBI Taxonomy" id="1450529"/>
    <lineage>
        <taxon>Eukaryota</taxon>
        <taxon>Fungi</taxon>
        <taxon>Dikarya</taxon>
        <taxon>Ascomycota</taxon>
        <taxon>Pezizomycotina</taxon>
        <taxon>Sordariomycetes</taxon>
        <taxon>Sordariomycetidae</taxon>
        <taxon>Sordariales</taxon>
        <taxon>Chaetomiaceae</taxon>
        <taxon>Trichocladium</taxon>
    </lineage>
</organism>
<dbReference type="Pfam" id="PF23670">
    <property type="entry name" value="PIGBOS1"/>
    <property type="match status" value="1"/>
</dbReference>
<accession>A0AAN6UHJ1</accession>
<sequence length="66" mass="6970">MSQSKYLAIGLIVIFGVGNAYYSFNPSLQEMKERREAAAACKTPGAQKSAVPPPEPPAQQDKSGSG</sequence>
<reference evidence="3" key="1">
    <citation type="journal article" date="2023" name="Mol. Phylogenet. Evol.">
        <title>Genome-scale phylogeny and comparative genomics of the fungal order Sordariales.</title>
        <authorList>
            <person name="Hensen N."/>
            <person name="Bonometti L."/>
            <person name="Westerberg I."/>
            <person name="Brannstrom I.O."/>
            <person name="Guillou S."/>
            <person name="Cros-Aarteil S."/>
            <person name="Calhoun S."/>
            <person name="Haridas S."/>
            <person name="Kuo A."/>
            <person name="Mondo S."/>
            <person name="Pangilinan J."/>
            <person name="Riley R."/>
            <person name="LaButti K."/>
            <person name="Andreopoulos B."/>
            <person name="Lipzen A."/>
            <person name="Chen C."/>
            <person name="Yan M."/>
            <person name="Daum C."/>
            <person name="Ng V."/>
            <person name="Clum A."/>
            <person name="Steindorff A."/>
            <person name="Ohm R.A."/>
            <person name="Martin F."/>
            <person name="Silar P."/>
            <person name="Natvig D.O."/>
            <person name="Lalanne C."/>
            <person name="Gautier V."/>
            <person name="Ament-Velasquez S.L."/>
            <person name="Kruys A."/>
            <person name="Hutchinson M.I."/>
            <person name="Powell A.J."/>
            <person name="Barry K."/>
            <person name="Miller A.N."/>
            <person name="Grigoriev I.V."/>
            <person name="Debuchy R."/>
            <person name="Gladieux P."/>
            <person name="Hiltunen Thoren M."/>
            <person name="Johannesson H."/>
        </authorList>
    </citation>
    <scope>NUCLEOTIDE SEQUENCE</scope>
    <source>
        <strain evidence="3">CBS 123565</strain>
    </source>
</reference>
<keyword evidence="2" id="KW-0472">Membrane</keyword>
<reference evidence="3" key="2">
    <citation type="submission" date="2023-05" db="EMBL/GenBank/DDBJ databases">
        <authorList>
            <consortium name="Lawrence Berkeley National Laboratory"/>
            <person name="Steindorff A."/>
            <person name="Hensen N."/>
            <person name="Bonometti L."/>
            <person name="Westerberg I."/>
            <person name="Brannstrom I.O."/>
            <person name="Guillou S."/>
            <person name="Cros-Aarteil S."/>
            <person name="Calhoun S."/>
            <person name="Haridas S."/>
            <person name="Kuo A."/>
            <person name="Mondo S."/>
            <person name="Pangilinan J."/>
            <person name="Riley R."/>
            <person name="Labutti K."/>
            <person name="Andreopoulos B."/>
            <person name="Lipzen A."/>
            <person name="Chen C."/>
            <person name="Yanf M."/>
            <person name="Daum C."/>
            <person name="Ng V."/>
            <person name="Clum A."/>
            <person name="Ohm R."/>
            <person name="Martin F."/>
            <person name="Silar P."/>
            <person name="Natvig D."/>
            <person name="Lalanne C."/>
            <person name="Gautier V."/>
            <person name="Ament-Velasquez S.L."/>
            <person name="Kruys A."/>
            <person name="Hutchinson M.I."/>
            <person name="Powell A.J."/>
            <person name="Barry K."/>
            <person name="Miller A.N."/>
            <person name="Grigoriev I.V."/>
            <person name="Debuchy R."/>
            <person name="Gladieux P."/>
            <person name="Thoren M.H."/>
            <person name="Johannesson H."/>
        </authorList>
    </citation>
    <scope>NUCLEOTIDE SEQUENCE</scope>
    <source>
        <strain evidence="3">CBS 123565</strain>
    </source>
</reference>
<evidence type="ECO:0000256" key="1">
    <source>
        <dbReference type="SAM" id="MobiDB-lite"/>
    </source>
</evidence>
<evidence type="ECO:0000313" key="4">
    <source>
        <dbReference type="Proteomes" id="UP001304895"/>
    </source>
</evidence>
<protein>
    <submittedName>
        <fullName evidence="3">Uncharacterized protein</fullName>
    </submittedName>
</protein>
<keyword evidence="2" id="KW-0812">Transmembrane</keyword>
<evidence type="ECO:0000256" key="2">
    <source>
        <dbReference type="SAM" id="Phobius"/>
    </source>
</evidence>
<feature type="region of interest" description="Disordered" evidence="1">
    <location>
        <begin position="35"/>
        <end position="66"/>
    </location>
</feature>
<comment type="caution">
    <text evidence="3">The sequence shown here is derived from an EMBL/GenBank/DDBJ whole genome shotgun (WGS) entry which is preliminary data.</text>
</comment>